<organism evidence="3 4">
    <name type="scientific">Penicillium subrubescens</name>
    <dbReference type="NCBI Taxonomy" id="1316194"/>
    <lineage>
        <taxon>Eukaryota</taxon>
        <taxon>Fungi</taxon>
        <taxon>Dikarya</taxon>
        <taxon>Ascomycota</taxon>
        <taxon>Pezizomycotina</taxon>
        <taxon>Eurotiomycetes</taxon>
        <taxon>Eurotiomycetidae</taxon>
        <taxon>Eurotiales</taxon>
        <taxon>Aspergillaceae</taxon>
        <taxon>Penicillium</taxon>
    </lineage>
</organism>
<reference evidence="3 4" key="1">
    <citation type="submission" date="2016-10" db="EMBL/GenBank/DDBJ databases">
        <title>Genome sequence of the ascomycete fungus Penicillium subrubescens.</title>
        <authorList>
            <person name="De Vries R.P."/>
            <person name="Peng M."/>
            <person name="Dilokpimol A."/>
            <person name="Hilden K."/>
            <person name="Makela M.R."/>
            <person name="Grigoriev I."/>
            <person name="Riley R."/>
            <person name="Granchi Z."/>
        </authorList>
    </citation>
    <scope>NUCLEOTIDE SEQUENCE [LARGE SCALE GENOMIC DNA]</scope>
    <source>
        <strain evidence="3 4">CBS 132785</strain>
    </source>
</reference>
<dbReference type="GO" id="GO:0008237">
    <property type="term" value="F:metallopeptidase activity"/>
    <property type="evidence" value="ECO:0007669"/>
    <property type="project" value="InterPro"/>
</dbReference>
<protein>
    <submittedName>
        <fullName evidence="3">Uncharacterized protein</fullName>
    </submittedName>
</protein>
<dbReference type="Proteomes" id="UP000186955">
    <property type="component" value="Unassembled WGS sequence"/>
</dbReference>
<keyword evidence="2" id="KW-0812">Transmembrane</keyword>
<feature type="transmembrane region" description="Helical" evidence="2">
    <location>
        <begin position="34"/>
        <end position="52"/>
    </location>
</feature>
<keyword evidence="2" id="KW-0472">Membrane</keyword>
<name>A0A1Q5SW07_9EURO</name>
<proteinExistence type="predicted"/>
<evidence type="ECO:0000313" key="3">
    <source>
        <dbReference type="EMBL" id="OKO92045.1"/>
    </source>
</evidence>
<accession>A0A1Q5SW07</accession>
<evidence type="ECO:0000256" key="1">
    <source>
        <dbReference type="SAM" id="MobiDB-lite"/>
    </source>
</evidence>
<feature type="compositionally biased region" description="Basic and acidic residues" evidence="1">
    <location>
        <begin position="268"/>
        <end position="282"/>
    </location>
</feature>
<dbReference type="Gene3D" id="3.40.390.10">
    <property type="entry name" value="Collagenase (Catalytic Domain)"/>
    <property type="match status" value="1"/>
</dbReference>
<gene>
    <name evidence="3" type="ORF">PENSUB_12890</name>
</gene>
<dbReference type="EMBL" id="MNBE01000743">
    <property type="protein sequence ID" value="OKO92045.1"/>
    <property type="molecule type" value="Genomic_DNA"/>
</dbReference>
<evidence type="ECO:0000256" key="2">
    <source>
        <dbReference type="SAM" id="Phobius"/>
    </source>
</evidence>
<feature type="region of interest" description="Disordered" evidence="1">
    <location>
        <begin position="268"/>
        <end position="288"/>
    </location>
</feature>
<dbReference type="InterPro" id="IPR024079">
    <property type="entry name" value="MetalloPept_cat_dom_sf"/>
</dbReference>
<dbReference type="AlphaFoldDB" id="A0A1Q5SW07"/>
<evidence type="ECO:0000313" key="4">
    <source>
        <dbReference type="Proteomes" id="UP000186955"/>
    </source>
</evidence>
<dbReference type="SUPFAM" id="SSF55486">
    <property type="entry name" value="Metalloproteases ('zincins'), catalytic domain"/>
    <property type="match status" value="1"/>
</dbReference>
<keyword evidence="4" id="KW-1185">Reference proteome</keyword>
<sequence length="288" mass="31840">MINQQDLLSHKSPKLQSIQRSIYFGSTTSKMRSLLILAGYITASLFVSALAVPTDPLGLETRNDLAKRSLPRLVNFDNNNADDRKKSLKIRQSFRDSLELMDYAIKSLDDTVFSHYFDKGDKSKVQDVFKKALGGNPSRGADELGDMYITNIDVNSQCGDASLLGYTGKDGKGNQIIHFCDRLYNKPLIKDVKCGDLEDTVGANMAVMGATLLHEFILGQSIIDVKNGYGPLETRSLKASDALKNADSYTWMATENLWTVICEKKFSGPRDARDTADPDCGDKTCTVQ</sequence>
<comment type="caution">
    <text evidence="3">The sequence shown here is derived from an EMBL/GenBank/DDBJ whole genome shotgun (WGS) entry which is preliminary data.</text>
</comment>
<keyword evidence="2" id="KW-1133">Transmembrane helix</keyword>